<dbReference type="RefSeq" id="WP_089774140.1">
    <property type="nucleotide sequence ID" value="NZ_FNTX01000002.1"/>
</dbReference>
<sequence>MISPQTSSVAVVGLGNLGAPVAHALVAAGWPVTVSDRNEQRAVALADQLGARAVSGSAVAADIVVVVVTDDAAARSVILEPGGLLDRDAVGRGVVLHSTVLPETAQAIATACEGRGIAVLDAPVSGGSARAREGDLTAMVGGTATALEELRPVVESVASTLVHVGPPGAGAAAKLGNQVMMFSALAGVFEAIDLASAHGVKTDALLQVAQSSTGASWVTEHWGFFPETARAYDELGTPTAQRPWFKDLDEIAAAAETQGLTLPWTLALAGTIGERIEREAGQR</sequence>
<evidence type="ECO:0000256" key="1">
    <source>
        <dbReference type="ARBA" id="ARBA00009080"/>
    </source>
</evidence>
<keyword evidence="5" id="KW-0732">Signal</keyword>
<gene>
    <name evidence="8" type="ORF">SAMN04488554_3330</name>
</gene>
<name>A0A1H5MG64_9MICO</name>
<feature type="active site" evidence="4">
    <location>
        <position position="174"/>
    </location>
</feature>
<dbReference type="AlphaFoldDB" id="A0A1H5MG64"/>
<accession>A0A1H5MG64</accession>
<proteinExistence type="inferred from homology"/>
<feature type="domain" description="3-hydroxyisobutyrate dehydrogenase-like NAD-binding" evidence="7">
    <location>
        <begin position="168"/>
        <end position="269"/>
    </location>
</feature>
<dbReference type="Gene3D" id="3.40.50.720">
    <property type="entry name" value="NAD(P)-binding Rossmann-like Domain"/>
    <property type="match status" value="1"/>
</dbReference>
<dbReference type="EMBL" id="FNTX01000002">
    <property type="protein sequence ID" value="SEE87681.1"/>
    <property type="molecule type" value="Genomic_DNA"/>
</dbReference>
<evidence type="ECO:0000259" key="7">
    <source>
        <dbReference type="Pfam" id="PF14833"/>
    </source>
</evidence>
<evidence type="ECO:0000256" key="3">
    <source>
        <dbReference type="ARBA" id="ARBA00023027"/>
    </source>
</evidence>
<dbReference type="GO" id="GO:0051287">
    <property type="term" value="F:NAD binding"/>
    <property type="evidence" value="ECO:0007669"/>
    <property type="project" value="InterPro"/>
</dbReference>
<protein>
    <submittedName>
        <fullName evidence="8">3-hydroxyisobutyrate dehydrogenase</fullName>
    </submittedName>
</protein>
<evidence type="ECO:0000313" key="9">
    <source>
        <dbReference type="Proteomes" id="UP000199220"/>
    </source>
</evidence>
<evidence type="ECO:0000256" key="2">
    <source>
        <dbReference type="ARBA" id="ARBA00023002"/>
    </source>
</evidence>
<dbReference type="STRING" id="648782.SAMN04488554_3330"/>
<feature type="chain" id="PRO_5011581905" evidence="5">
    <location>
        <begin position="25"/>
        <end position="283"/>
    </location>
</feature>
<evidence type="ECO:0000259" key="6">
    <source>
        <dbReference type="Pfam" id="PF03446"/>
    </source>
</evidence>
<dbReference type="PANTHER" id="PTHR43060:SF15">
    <property type="entry name" value="3-HYDROXYISOBUTYRATE DEHYDROGENASE-LIKE 1, MITOCHONDRIAL-RELATED"/>
    <property type="match status" value="1"/>
</dbReference>
<evidence type="ECO:0000313" key="8">
    <source>
        <dbReference type="EMBL" id="SEE87681.1"/>
    </source>
</evidence>
<dbReference type="Gene3D" id="1.10.1040.10">
    <property type="entry name" value="N-(1-d-carboxylethyl)-l-norvaline Dehydrogenase, domain 2"/>
    <property type="match status" value="1"/>
</dbReference>
<dbReference type="SUPFAM" id="SSF48179">
    <property type="entry name" value="6-phosphogluconate dehydrogenase C-terminal domain-like"/>
    <property type="match status" value="1"/>
</dbReference>
<dbReference type="SUPFAM" id="SSF51735">
    <property type="entry name" value="NAD(P)-binding Rossmann-fold domains"/>
    <property type="match status" value="1"/>
</dbReference>
<dbReference type="Pfam" id="PF14833">
    <property type="entry name" value="NAD_binding_11"/>
    <property type="match status" value="1"/>
</dbReference>
<dbReference type="GO" id="GO:0050661">
    <property type="term" value="F:NADP binding"/>
    <property type="evidence" value="ECO:0007669"/>
    <property type="project" value="InterPro"/>
</dbReference>
<dbReference type="OrthoDB" id="3185659at2"/>
<dbReference type="InterPro" id="IPR013328">
    <property type="entry name" value="6PGD_dom2"/>
</dbReference>
<keyword evidence="9" id="KW-1185">Reference proteome</keyword>
<dbReference type="InterPro" id="IPR036291">
    <property type="entry name" value="NAD(P)-bd_dom_sf"/>
</dbReference>
<feature type="domain" description="6-phosphogluconate dehydrogenase NADP-binding" evidence="6">
    <location>
        <begin position="9"/>
        <end position="165"/>
    </location>
</feature>
<dbReference type="PANTHER" id="PTHR43060">
    <property type="entry name" value="3-HYDROXYISOBUTYRATE DEHYDROGENASE-LIKE 1, MITOCHONDRIAL-RELATED"/>
    <property type="match status" value="1"/>
</dbReference>
<evidence type="ECO:0000256" key="5">
    <source>
        <dbReference type="SAM" id="SignalP"/>
    </source>
</evidence>
<dbReference type="Pfam" id="PF03446">
    <property type="entry name" value="NAD_binding_2"/>
    <property type="match status" value="1"/>
</dbReference>
<dbReference type="GO" id="GO:0016491">
    <property type="term" value="F:oxidoreductase activity"/>
    <property type="evidence" value="ECO:0007669"/>
    <property type="project" value="UniProtKB-KW"/>
</dbReference>
<comment type="similarity">
    <text evidence="1">Belongs to the HIBADH-related family.</text>
</comment>
<evidence type="ECO:0000256" key="4">
    <source>
        <dbReference type="PIRSR" id="PIRSR000103-1"/>
    </source>
</evidence>
<dbReference type="InterPro" id="IPR006115">
    <property type="entry name" value="6PGDH_NADP-bd"/>
</dbReference>
<reference evidence="9" key="1">
    <citation type="submission" date="2016-10" db="EMBL/GenBank/DDBJ databases">
        <authorList>
            <person name="Varghese N."/>
            <person name="Submissions S."/>
        </authorList>
    </citation>
    <scope>NUCLEOTIDE SEQUENCE [LARGE SCALE GENOMIC DNA]</scope>
    <source>
        <strain evidence="9">DSM 21368</strain>
    </source>
</reference>
<dbReference type="InterPro" id="IPR029154">
    <property type="entry name" value="HIBADH-like_NADP-bd"/>
</dbReference>
<organism evidence="8 9">
    <name type="scientific">Ruania alba</name>
    <dbReference type="NCBI Taxonomy" id="648782"/>
    <lineage>
        <taxon>Bacteria</taxon>
        <taxon>Bacillati</taxon>
        <taxon>Actinomycetota</taxon>
        <taxon>Actinomycetes</taxon>
        <taxon>Micrococcales</taxon>
        <taxon>Ruaniaceae</taxon>
        <taxon>Ruania</taxon>
    </lineage>
</organism>
<dbReference type="Proteomes" id="UP000199220">
    <property type="component" value="Unassembled WGS sequence"/>
</dbReference>
<keyword evidence="3" id="KW-0520">NAD</keyword>
<dbReference type="PIRSF" id="PIRSF000103">
    <property type="entry name" value="HIBADH"/>
    <property type="match status" value="1"/>
</dbReference>
<dbReference type="InterPro" id="IPR008927">
    <property type="entry name" value="6-PGluconate_DH-like_C_sf"/>
</dbReference>
<keyword evidence="2" id="KW-0560">Oxidoreductase</keyword>
<feature type="signal peptide" evidence="5">
    <location>
        <begin position="1"/>
        <end position="24"/>
    </location>
</feature>
<dbReference type="InterPro" id="IPR015815">
    <property type="entry name" value="HIBADH-related"/>
</dbReference>